<gene>
    <name evidence="13" type="ORF">CUNI_LOCUS2714</name>
</gene>
<reference evidence="13" key="1">
    <citation type="submission" date="2021-04" db="EMBL/GenBank/DDBJ databases">
        <authorList>
            <consortium name="Molecular Ecology Group"/>
        </authorList>
    </citation>
    <scope>NUCLEOTIDE SEQUENCE</scope>
</reference>
<protein>
    <recommendedName>
        <fullName evidence="5">Trans-1,2-dihydrobenzene-1,2-diol dehydrogenase</fullName>
        <ecNumber evidence="4">1.1.1.179</ecNumber>
        <ecNumber evidence="3">1.3.1.20</ecNumber>
    </recommendedName>
    <alternativeName>
        <fullName evidence="8">D-xylose 1-dehydrogenase</fullName>
    </alternativeName>
    <alternativeName>
        <fullName evidence="7">D-xylose-NADP dehydrogenase</fullName>
    </alternativeName>
    <alternativeName>
        <fullName evidence="6">Dimeric dihydrodiol dehydrogenase</fullName>
    </alternativeName>
</protein>
<dbReference type="InterPro" id="IPR055170">
    <property type="entry name" value="GFO_IDH_MocA-like_dom"/>
</dbReference>
<dbReference type="GO" id="GO:0000166">
    <property type="term" value="F:nucleotide binding"/>
    <property type="evidence" value="ECO:0007669"/>
    <property type="project" value="InterPro"/>
</dbReference>
<evidence type="ECO:0000313" key="13">
    <source>
        <dbReference type="EMBL" id="CAG5117156.1"/>
    </source>
</evidence>
<evidence type="ECO:0000256" key="5">
    <source>
        <dbReference type="ARBA" id="ARBA00040603"/>
    </source>
</evidence>
<comment type="similarity">
    <text evidence="1">Belongs to the Gfo/Idh/MocA family.</text>
</comment>
<dbReference type="EMBL" id="CAJHNH020000357">
    <property type="protein sequence ID" value="CAG5117156.1"/>
    <property type="molecule type" value="Genomic_DNA"/>
</dbReference>
<dbReference type="PANTHER" id="PTHR22604:SF105">
    <property type="entry name" value="TRANS-1,2-DIHYDROBENZENE-1,2-DIOL DEHYDROGENASE"/>
    <property type="match status" value="1"/>
</dbReference>
<dbReference type="Gene3D" id="3.30.360.10">
    <property type="entry name" value="Dihydrodipicolinate Reductase, domain 2"/>
    <property type="match status" value="1"/>
</dbReference>
<evidence type="ECO:0000256" key="1">
    <source>
        <dbReference type="ARBA" id="ARBA00010928"/>
    </source>
</evidence>
<dbReference type="InterPro" id="IPR050984">
    <property type="entry name" value="Gfo/Idh/MocA_domain"/>
</dbReference>
<feature type="domain" description="GFO/IDH/MocA-like oxidoreductase" evidence="12">
    <location>
        <begin position="134"/>
        <end position="247"/>
    </location>
</feature>
<dbReference type="InterPro" id="IPR000683">
    <property type="entry name" value="Gfo/Idh/MocA-like_OxRdtase_N"/>
</dbReference>
<dbReference type="GO" id="GO:0047115">
    <property type="term" value="F:trans-1,2-dihydrobenzene-1,2-diol dehydrogenase activity"/>
    <property type="evidence" value="ECO:0007669"/>
    <property type="project" value="UniProtKB-EC"/>
</dbReference>
<keyword evidence="14" id="KW-1185">Reference proteome</keyword>
<evidence type="ECO:0000256" key="3">
    <source>
        <dbReference type="ARBA" id="ARBA00038853"/>
    </source>
</evidence>
<dbReference type="InterPro" id="IPR036291">
    <property type="entry name" value="NAD(P)-bd_dom_sf"/>
</dbReference>
<evidence type="ECO:0000256" key="4">
    <source>
        <dbReference type="ARBA" id="ARBA00038984"/>
    </source>
</evidence>
<accession>A0A8S3YSF9</accession>
<dbReference type="GO" id="GO:0047837">
    <property type="term" value="F:D-xylose 1-dehydrogenase (NADP+) activity"/>
    <property type="evidence" value="ECO:0007669"/>
    <property type="project" value="UniProtKB-EC"/>
</dbReference>
<feature type="domain" description="Gfo/Idh/MocA-like oxidoreductase N-terminal" evidence="11">
    <location>
        <begin position="4"/>
        <end position="120"/>
    </location>
</feature>
<evidence type="ECO:0000259" key="11">
    <source>
        <dbReference type="Pfam" id="PF01408"/>
    </source>
</evidence>
<evidence type="ECO:0000256" key="8">
    <source>
        <dbReference type="ARBA" id="ARBA00043025"/>
    </source>
</evidence>
<keyword evidence="2" id="KW-0560">Oxidoreductase</keyword>
<dbReference type="Pfam" id="PF22725">
    <property type="entry name" value="GFO_IDH_MocA_C3"/>
    <property type="match status" value="1"/>
</dbReference>
<evidence type="ECO:0000259" key="12">
    <source>
        <dbReference type="Pfam" id="PF22725"/>
    </source>
</evidence>
<comment type="catalytic activity">
    <reaction evidence="9">
        <text>(1R,2R)-1,2-dihydrobenzene-1,2-diol + NADP(+) = catechol + NADPH + H(+)</text>
        <dbReference type="Rhea" id="RHEA:16729"/>
        <dbReference type="ChEBI" id="CHEBI:10702"/>
        <dbReference type="ChEBI" id="CHEBI:15378"/>
        <dbReference type="ChEBI" id="CHEBI:18135"/>
        <dbReference type="ChEBI" id="CHEBI:57783"/>
        <dbReference type="ChEBI" id="CHEBI:58349"/>
        <dbReference type="EC" id="1.3.1.20"/>
    </reaction>
</comment>
<comment type="catalytic activity">
    <reaction evidence="10">
        <text>D-xylose + NADP(+) = D-xylono-1,5-lactone + NADPH + H(+)</text>
        <dbReference type="Rhea" id="RHEA:22000"/>
        <dbReference type="ChEBI" id="CHEBI:15378"/>
        <dbReference type="ChEBI" id="CHEBI:15867"/>
        <dbReference type="ChEBI" id="CHEBI:53455"/>
        <dbReference type="ChEBI" id="CHEBI:57783"/>
        <dbReference type="ChEBI" id="CHEBI:58349"/>
        <dbReference type="EC" id="1.1.1.179"/>
    </reaction>
</comment>
<comment type="caution">
    <text evidence="13">The sequence shown here is derived from an EMBL/GenBank/DDBJ whole genome shotgun (WGS) entry which is preliminary data.</text>
</comment>
<proteinExistence type="inferred from homology"/>
<evidence type="ECO:0000256" key="10">
    <source>
        <dbReference type="ARBA" id="ARBA00049233"/>
    </source>
</evidence>
<evidence type="ECO:0000256" key="9">
    <source>
        <dbReference type="ARBA" id="ARBA00047423"/>
    </source>
</evidence>
<organism evidence="13 14">
    <name type="scientific">Candidula unifasciata</name>
    <dbReference type="NCBI Taxonomy" id="100452"/>
    <lineage>
        <taxon>Eukaryota</taxon>
        <taxon>Metazoa</taxon>
        <taxon>Spiralia</taxon>
        <taxon>Lophotrochozoa</taxon>
        <taxon>Mollusca</taxon>
        <taxon>Gastropoda</taxon>
        <taxon>Heterobranchia</taxon>
        <taxon>Euthyneura</taxon>
        <taxon>Panpulmonata</taxon>
        <taxon>Eupulmonata</taxon>
        <taxon>Stylommatophora</taxon>
        <taxon>Helicina</taxon>
        <taxon>Helicoidea</taxon>
        <taxon>Geomitridae</taxon>
        <taxon>Candidula</taxon>
    </lineage>
</organism>
<dbReference type="EC" id="1.1.1.179" evidence="4"/>
<dbReference type="EC" id="1.3.1.20" evidence="3"/>
<dbReference type="OrthoDB" id="2129491at2759"/>
<sequence length="335" mass="37097">MATRWAICGAGKISHDFCLALSSLPKTDHQIVAVAARDKDSAANFASKFDIPKSFASYEDLANLPDVDVVYIGTIHINHVENSLLFINAGKSVLCEKPMSLTLEGCQKVLRAAREKGVLFVEAIWSRFFPVYKFIQEYVRSGEIGDVIMIQATFTVDIASVPRVNDPDLGGGGLLDLGIYVVQAANLIFKGKPEKIIAECSKTDSGVDKTGTIILRYPNDKFASLTYSIEAAFGANSFSIRGNKGNIVIPDLFWCPNRVVLPDNGVKYFELPKVEDEKSFIFTNSQGFAYEAQGVRDCLLKGLKESPYVPHEDIETIHYIMQEILTQFGIKYKFP</sequence>
<dbReference type="Gene3D" id="3.40.50.720">
    <property type="entry name" value="NAD(P)-binding Rossmann-like Domain"/>
    <property type="match status" value="1"/>
</dbReference>
<dbReference type="SUPFAM" id="SSF55347">
    <property type="entry name" value="Glyceraldehyde-3-phosphate dehydrogenase-like, C-terminal domain"/>
    <property type="match status" value="1"/>
</dbReference>
<evidence type="ECO:0000256" key="2">
    <source>
        <dbReference type="ARBA" id="ARBA00023002"/>
    </source>
</evidence>
<name>A0A8S3YSF9_9EUPU</name>
<dbReference type="AlphaFoldDB" id="A0A8S3YSF9"/>
<dbReference type="Proteomes" id="UP000678393">
    <property type="component" value="Unassembled WGS sequence"/>
</dbReference>
<dbReference type="Pfam" id="PF01408">
    <property type="entry name" value="GFO_IDH_MocA"/>
    <property type="match status" value="1"/>
</dbReference>
<dbReference type="PANTHER" id="PTHR22604">
    <property type="entry name" value="OXIDOREDUCTASES"/>
    <property type="match status" value="1"/>
</dbReference>
<dbReference type="SUPFAM" id="SSF51735">
    <property type="entry name" value="NAD(P)-binding Rossmann-fold domains"/>
    <property type="match status" value="1"/>
</dbReference>
<evidence type="ECO:0000256" key="7">
    <source>
        <dbReference type="ARBA" id="ARBA00042988"/>
    </source>
</evidence>
<evidence type="ECO:0000256" key="6">
    <source>
        <dbReference type="ARBA" id="ARBA00042926"/>
    </source>
</evidence>
<evidence type="ECO:0000313" key="14">
    <source>
        <dbReference type="Proteomes" id="UP000678393"/>
    </source>
</evidence>